<dbReference type="OrthoDB" id="4822at2759"/>
<keyword evidence="3" id="KW-1185">Reference proteome</keyword>
<accession>A0A2G9U772</accession>
<feature type="region of interest" description="Disordered" evidence="1">
    <location>
        <begin position="1"/>
        <end position="41"/>
    </location>
</feature>
<dbReference type="EMBL" id="KZ348932">
    <property type="protein sequence ID" value="PIO65532.1"/>
    <property type="molecule type" value="Genomic_DNA"/>
</dbReference>
<name>A0A2G9U772_TELCI</name>
<feature type="compositionally biased region" description="Pro residues" evidence="1">
    <location>
        <begin position="16"/>
        <end position="34"/>
    </location>
</feature>
<evidence type="ECO:0000313" key="3">
    <source>
        <dbReference type="Proteomes" id="UP000230423"/>
    </source>
</evidence>
<dbReference type="AlphaFoldDB" id="A0A2G9U772"/>
<protein>
    <submittedName>
        <fullName evidence="2">Uncharacterized protein</fullName>
    </submittedName>
</protein>
<reference evidence="2 3" key="1">
    <citation type="submission" date="2015-09" db="EMBL/GenBank/DDBJ databases">
        <title>Draft genome of the parasitic nematode Teladorsagia circumcincta isolate WARC Sus (inbred).</title>
        <authorList>
            <person name="Mitreva M."/>
        </authorList>
    </citation>
    <scope>NUCLEOTIDE SEQUENCE [LARGE SCALE GENOMIC DNA]</scope>
    <source>
        <strain evidence="2 3">S</strain>
    </source>
</reference>
<dbReference type="Proteomes" id="UP000230423">
    <property type="component" value="Unassembled WGS sequence"/>
</dbReference>
<proteinExistence type="predicted"/>
<dbReference type="PANTHER" id="PTHR23329:SF1">
    <property type="entry name" value="TUFTELIN-INTERACTING PROTEIN 11"/>
    <property type="match status" value="1"/>
</dbReference>
<feature type="compositionally biased region" description="Polar residues" evidence="1">
    <location>
        <begin position="1"/>
        <end position="10"/>
    </location>
</feature>
<sequence length="118" mass="13091">MVAVMESSQGLRVFNGPPPPPIAQSAPPPPPPSALRPSVGMPISSAHMSLKEMLERIAAQHDLTHIPQRDRLKEGRQVYWFGTQSIYLDRNIVYVMDTQSFSWRPVGMEELLQLAGVG</sequence>
<dbReference type="InterPro" id="IPR045211">
    <property type="entry name" value="TFP11/STIP/Ntr1"/>
</dbReference>
<organism evidence="2 3">
    <name type="scientific">Teladorsagia circumcincta</name>
    <name type="common">Brown stomach worm</name>
    <name type="synonym">Ostertagia circumcincta</name>
    <dbReference type="NCBI Taxonomy" id="45464"/>
    <lineage>
        <taxon>Eukaryota</taxon>
        <taxon>Metazoa</taxon>
        <taxon>Ecdysozoa</taxon>
        <taxon>Nematoda</taxon>
        <taxon>Chromadorea</taxon>
        <taxon>Rhabditida</taxon>
        <taxon>Rhabditina</taxon>
        <taxon>Rhabditomorpha</taxon>
        <taxon>Strongyloidea</taxon>
        <taxon>Trichostrongylidae</taxon>
        <taxon>Teladorsagia</taxon>
    </lineage>
</organism>
<evidence type="ECO:0000256" key="1">
    <source>
        <dbReference type="SAM" id="MobiDB-lite"/>
    </source>
</evidence>
<dbReference type="GO" id="GO:0071008">
    <property type="term" value="C:U2-type post-mRNA release spliceosomal complex"/>
    <property type="evidence" value="ECO:0007669"/>
    <property type="project" value="TreeGrafter"/>
</dbReference>
<dbReference type="GO" id="GO:0000390">
    <property type="term" value="P:spliceosomal complex disassembly"/>
    <property type="evidence" value="ECO:0007669"/>
    <property type="project" value="InterPro"/>
</dbReference>
<evidence type="ECO:0000313" key="2">
    <source>
        <dbReference type="EMBL" id="PIO65532.1"/>
    </source>
</evidence>
<dbReference type="PANTHER" id="PTHR23329">
    <property type="entry name" value="TUFTELIN-INTERACTING PROTEIN 11-RELATED"/>
    <property type="match status" value="1"/>
</dbReference>
<gene>
    <name evidence="2" type="ORF">TELCIR_12791</name>
</gene>